<name>A0A164A7Y2_9BRAD</name>
<dbReference type="InterPro" id="IPR008220">
    <property type="entry name" value="HAT_MetX-like"/>
</dbReference>
<dbReference type="InterPro" id="IPR029058">
    <property type="entry name" value="AB_hydrolase_fold"/>
</dbReference>
<proteinExistence type="predicted"/>
<dbReference type="STRING" id="943830.A4A58_23235"/>
<dbReference type="InterPro" id="IPR000073">
    <property type="entry name" value="AB_hydrolase_1"/>
</dbReference>
<dbReference type="PANTHER" id="PTHR32268:SF15">
    <property type="entry name" value="HOMOSERINE ACETYLTRANSFERASE FAMILY PROTEIN (AFU_ORTHOLOGUE AFUA_1G15350)"/>
    <property type="match status" value="1"/>
</dbReference>
<feature type="active site" evidence="1">
    <location>
        <position position="286"/>
    </location>
</feature>
<dbReference type="NCBIfam" id="NF005757">
    <property type="entry name" value="PRK07581.1"/>
    <property type="match status" value="1"/>
</dbReference>
<dbReference type="Pfam" id="PF00561">
    <property type="entry name" value="Abhydrolase_1"/>
    <property type="match status" value="1"/>
</dbReference>
<dbReference type="AlphaFoldDB" id="A0A164A7Y2"/>
<dbReference type="RefSeq" id="WP_068731085.1">
    <property type="nucleotide sequence ID" value="NZ_LVYV01000004.1"/>
</dbReference>
<reference evidence="3 4" key="1">
    <citation type="submission" date="2016-03" db="EMBL/GenBank/DDBJ databases">
        <title>Microsymbionts genomes from the relict species Vavilovia formosa (Stev.) Fed.</title>
        <authorList>
            <person name="Kopat V."/>
            <person name="Chirak E."/>
            <person name="Kimeklis A."/>
            <person name="Andronov E."/>
        </authorList>
    </citation>
    <scope>NUCLEOTIDE SEQUENCE [LARGE SCALE GENOMIC DNA]</scope>
    <source>
        <strain evidence="3 4">Vaf07</strain>
    </source>
</reference>
<feature type="active site" evidence="1">
    <location>
        <position position="318"/>
    </location>
</feature>
<evidence type="ECO:0000313" key="3">
    <source>
        <dbReference type="EMBL" id="KZD24387.1"/>
    </source>
</evidence>
<feature type="domain" description="AB hydrolase-1" evidence="2">
    <location>
        <begin position="61"/>
        <end position="176"/>
    </location>
</feature>
<evidence type="ECO:0000313" key="4">
    <source>
        <dbReference type="Proteomes" id="UP000076574"/>
    </source>
</evidence>
<dbReference type="SUPFAM" id="SSF53474">
    <property type="entry name" value="alpha/beta-Hydrolases"/>
    <property type="match status" value="1"/>
</dbReference>
<dbReference type="EMBL" id="LVYV01000004">
    <property type="protein sequence ID" value="KZD24387.1"/>
    <property type="molecule type" value="Genomic_DNA"/>
</dbReference>
<dbReference type="PANTHER" id="PTHR32268">
    <property type="entry name" value="HOMOSERINE O-ACETYLTRANSFERASE"/>
    <property type="match status" value="1"/>
</dbReference>
<organism evidence="3 4">
    <name type="scientific">Tardiphaga robiniae</name>
    <dbReference type="NCBI Taxonomy" id="943830"/>
    <lineage>
        <taxon>Bacteria</taxon>
        <taxon>Pseudomonadati</taxon>
        <taxon>Pseudomonadota</taxon>
        <taxon>Alphaproteobacteria</taxon>
        <taxon>Hyphomicrobiales</taxon>
        <taxon>Nitrobacteraceae</taxon>
        <taxon>Tardiphaga</taxon>
    </lineage>
</organism>
<feature type="active site" description="Nucleophile" evidence="1">
    <location>
        <position position="132"/>
    </location>
</feature>
<protein>
    <recommendedName>
        <fullName evidence="2">AB hydrolase-1 domain-containing protein</fullName>
    </recommendedName>
</protein>
<dbReference type="OrthoDB" id="9800754at2"/>
<gene>
    <name evidence="3" type="ORF">A4A58_23235</name>
</gene>
<comment type="caution">
    <text evidence="3">The sequence shown here is derived from an EMBL/GenBank/DDBJ whole genome shotgun (WGS) entry which is preliminary data.</text>
</comment>
<sequence>MNTPSDYQIFEAGDVLLQSGQRHPRLQLAYKTYGTLNAAKDNVILYPTSFAAQHYDTEWLIAPGAALDPERYFIVIPNLFGNGLSSSPSNSMETLADAPYPNISYHDAIPIQHRLLTEQFGITRLALVYGWSMGGMQAYHWAARYPDMVARAAVVCGSARCSPFNAVFLESVRAALTTDPAFVDGRFVSKPSAGLRAMGRVYAGWAMSHGFYRDELWREAGFTSLEDYLTRSWDVAFAHRDANNLLAQLWTWQNGDISRCDAFRGDFRKAMAAIKARVLLMPGQTDNYFQVGDNEDELPLLTSARAAELCPIPSLHGHRAGNPVKIPADTAFINTKVSTLLAADA</sequence>
<dbReference type="GO" id="GO:0016747">
    <property type="term" value="F:acyltransferase activity, transferring groups other than amino-acyl groups"/>
    <property type="evidence" value="ECO:0007669"/>
    <property type="project" value="InterPro"/>
</dbReference>
<evidence type="ECO:0000256" key="1">
    <source>
        <dbReference type="PIRSR" id="PIRSR000443-1"/>
    </source>
</evidence>
<dbReference type="Gene3D" id="3.40.50.1820">
    <property type="entry name" value="alpha/beta hydrolase"/>
    <property type="match status" value="1"/>
</dbReference>
<accession>A0A164A7Y2</accession>
<dbReference type="PIRSF" id="PIRSF000443">
    <property type="entry name" value="Homoser_Ac_trans"/>
    <property type="match status" value="1"/>
</dbReference>
<evidence type="ECO:0000259" key="2">
    <source>
        <dbReference type="Pfam" id="PF00561"/>
    </source>
</evidence>
<keyword evidence="4" id="KW-1185">Reference proteome</keyword>
<dbReference type="Proteomes" id="UP000076574">
    <property type="component" value="Unassembled WGS sequence"/>
</dbReference>